<dbReference type="Gene3D" id="3.40.50.300">
    <property type="entry name" value="P-loop containing nucleotide triphosphate hydrolases"/>
    <property type="match status" value="2"/>
</dbReference>
<sequence>MRRHAPRTKTRLKSRRSRGVVLSIVEVGEDLREKVDARRDLGAPLLAVEDLHTQFNTSRGIVRAVEGVSFTVNAGEVVAIVGESGSGKSVTALSIMRLLPRLTGKIPKGKITFDGRSLLDLSDEEMRKIRGREISMIFQEPMTSLNPLLTIGLQIKEPLQIHLGMSDSEAQARAVELLTLVGIPDPAGRLDQYPHQFSGGMRQRVMIAIGLACNPKLIIADEPTTALDVTIQAQILELMKNLSRKLNIALIVITHNLGVVARYADRVIVMYAARVAEQGSAEAVFHKPRHPYSMGLLRSVPRLDRPRGAKLETIEGLPPNLANVSTACRFAPRCPFRIAVCDQEPPLFSTDTGSLSRCHRHTDIAEGKITWESLGGAGLNFAANTEAPVLAVKNLTKHFSVSGGLRSARGTVRAVQDVSFDIYPGETLGLVGESGCGKTTVGRLILDLEKPTSGSITFEGLNLEGASSAQLKAMRRKMQVIFQDPYSSLNPRMTVGQIIGEPLHVYQIVDGRQKIEARVAELLENVGLRPEMAERYPHQLSGGQRQRVGIARALAMEPSFIVCDEAVSALDVSIQGQIINLLEDLQRKFKLAFLFIAHDLAVVRHISARVVVMYFGRIMEIADRDAIYQQPLHPYTKVLLDAAPVPDPTIEKQREPRLIKGELPSHMAPPTGCVFNTRCPMASQECRETVPPLEEKRPGHFAACINI</sequence>
<dbReference type="CDD" id="cd03257">
    <property type="entry name" value="ABC_NikE_OppD_transporters"/>
    <property type="match status" value="2"/>
</dbReference>
<dbReference type="Pfam" id="PF08352">
    <property type="entry name" value="oligo_HPY"/>
    <property type="match status" value="2"/>
</dbReference>
<evidence type="ECO:0000256" key="1">
    <source>
        <dbReference type="ARBA" id="ARBA00004417"/>
    </source>
</evidence>
<dbReference type="GO" id="GO:0016887">
    <property type="term" value="F:ATP hydrolysis activity"/>
    <property type="evidence" value="ECO:0007669"/>
    <property type="project" value="InterPro"/>
</dbReference>
<dbReference type="GO" id="GO:0015833">
    <property type="term" value="P:peptide transport"/>
    <property type="evidence" value="ECO:0007669"/>
    <property type="project" value="InterPro"/>
</dbReference>
<keyword evidence="5 8" id="KW-0067">ATP-binding</keyword>
<comment type="subcellular location">
    <subcellularLocation>
        <location evidence="1">Cell inner membrane</location>
        <topology evidence="1">Peripheral membrane protein</topology>
    </subcellularLocation>
</comment>
<dbReference type="GO" id="GO:0005886">
    <property type="term" value="C:plasma membrane"/>
    <property type="evidence" value="ECO:0007669"/>
    <property type="project" value="UniProtKB-SubCell"/>
</dbReference>
<dbReference type="NCBIfam" id="TIGR01727">
    <property type="entry name" value="oligo_HPY"/>
    <property type="match status" value="2"/>
</dbReference>
<dbReference type="NCBIfam" id="NF007739">
    <property type="entry name" value="PRK10419.1"/>
    <property type="match status" value="2"/>
</dbReference>
<reference evidence="9" key="1">
    <citation type="submission" date="2018-08" db="EMBL/GenBank/DDBJ databases">
        <authorList>
            <person name="Kim S.-J."/>
            <person name="Jung G.-Y."/>
        </authorList>
    </citation>
    <scope>NUCLEOTIDE SEQUENCE [LARGE SCALE GENOMIC DNA]</scope>
    <source>
        <strain evidence="9">GY_H</strain>
    </source>
</reference>
<dbReference type="InterPro" id="IPR003593">
    <property type="entry name" value="AAA+_ATPase"/>
</dbReference>
<comment type="function">
    <text evidence="6">Involved in beta-(1--&gt;2)glucan export. Transmembrane domains (TMD) form a pore in the inner membrane and the ATP-binding domain (NBD) is responsible for energy generation.</text>
</comment>
<dbReference type="InterPro" id="IPR050319">
    <property type="entry name" value="ABC_transp_ATP-bind"/>
</dbReference>
<dbReference type="NCBIfam" id="NF008453">
    <property type="entry name" value="PRK11308.1"/>
    <property type="match status" value="2"/>
</dbReference>
<organism evidence="8 9">
    <name type="scientific">Undibacter mobilis</name>
    <dbReference type="NCBI Taxonomy" id="2292256"/>
    <lineage>
        <taxon>Bacteria</taxon>
        <taxon>Pseudomonadati</taxon>
        <taxon>Pseudomonadota</taxon>
        <taxon>Alphaproteobacteria</taxon>
        <taxon>Hyphomicrobiales</taxon>
        <taxon>Nitrobacteraceae</taxon>
        <taxon>Undibacter</taxon>
    </lineage>
</organism>
<dbReference type="AlphaFoldDB" id="A0A371BAK0"/>
<evidence type="ECO:0000313" key="9">
    <source>
        <dbReference type="Proteomes" id="UP000263993"/>
    </source>
</evidence>
<proteinExistence type="inferred from homology"/>
<comment type="caution">
    <text evidence="8">The sequence shown here is derived from an EMBL/GenBank/DDBJ whole genome shotgun (WGS) entry which is preliminary data.</text>
</comment>
<keyword evidence="3" id="KW-0813">Transport</keyword>
<dbReference type="InterPro" id="IPR017871">
    <property type="entry name" value="ABC_transporter-like_CS"/>
</dbReference>
<dbReference type="GO" id="GO:0055085">
    <property type="term" value="P:transmembrane transport"/>
    <property type="evidence" value="ECO:0007669"/>
    <property type="project" value="UniProtKB-ARBA"/>
</dbReference>
<evidence type="ECO:0000256" key="4">
    <source>
        <dbReference type="ARBA" id="ARBA00022741"/>
    </source>
</evidence>
<dbReference type="InterPro" id="IPR003439">
    <property type="entry name" value="ABC_transporter-like_ATP-bd"/>
</dbReference>
<evidence type="ECO:0000256" key="3">
    <source>
        <dbReference type="ARBA" id="ARBA00022448"/>
    </source>
</evidence>
<evidence type="ECO:0000256" key="2">
    <source>
        <dbReference type="ARBA" id="ARBA00005417"/>
    </source>
</evidence>
<dbReference type="InterPro" id="IPR013563">
    <property type="entry name" value="Oligopep_ABC_C"/>
</dbReference>
<evidence type="ECO:0000259" key="7">
    <source>
        <dbReference type="PROSITE" id="PS50893"/>
    </source>
</evidence>
<dbReference type="PROSITE" id="PS50893">
    <property type="entry name" value="ABC_TRANSPORTER_2"/>
    <property type="match status" value="2"/>
</dbReference>
<dbReference type="EMBL" id="QRGO01000001">
    <property type="protein sequence ID" value="RDV04608.1"/>
    <property type="molecule type" value="Genomic_DNA"/>
</dbReference>
<evidence type="ECO:0000313" key="8">
    <source>
        <dbReference type="EMBL" id="RDV04608.1"/>
    </source>
</evidence>
<keyword evidence="4" id="KW-0547">Nucleotide-binding</keyword>
<evidence type="ECO:0000256" key="6">
    <source>
        <dbReference type="ARBA" id="ARBA00024722"/>
    </source>
</evidence>
<gene>
    <name evidence="8" type="ORF">DXH78_08555</name>
</gene>
<dbReference type="SMART" id="SM00382">
    <property type="entry name" value="AAA"/>
    <property type="match status" value="2"/>
</dbReference>
<dbReference type="PROSITE" id="PS00211">
    <property type="entry name" value="ABC_TRANSPORTER_1"/>
    <property type="match status" value="2"/>
</dbReference>
<dbReference type="OrthoDB" id="9802264at2"/>
<dbReference type="SUPFAM" id="SSF52540">
    <property type="entry name" value="P-loop containing nucleoside triphosphate hydrolases"/>
    <property type="match status" value="2"/>
</dbReference>
<evidence type="ECO:0000256" key="5">
    <source>
        <dbReference type="ARBA" id="ARBA00022840"/>
    </source>
</evidence>
<dbReference type="GO" id="GO:0005524">
    <property type="term" value="F:ATP binding"/>
    <property type="evidence" value="ECO:0007669"/>
    <property type="project" value="UniProtKB-KW"/>
</dbReference>
<dbReference type="Pfam" id="PF00005">
    <property type="entry name" value="ABC_tran"/>
    <property type="match status" value="2"/>
</dbReference>
<dbReference type="PANTHER" id="PTHR43776">
    <property type="entry name" value="TRANSPORT ATP-BINDING PROTEIN"/>
    <property type="match status" value="1"/>
</dbReference>
<dbReference type="Proteomes" id="UP000263993">
    <property type="component" value="Unassembled WGS sequence"/>
</dbReference>
<keyword evidence="9" id="KW-1185">Reference proteome</keyword>
<comment type="similarity">
    <text evidence="2">Belongs to the ABC transporter superfamily.</text>
</comment>
<protein>
    <submittedName>
        <fullName evidence="8">ABC transporter ATP-binding protein</fullName>
    </submittedName>
</protein>
<accession>A0A371BAK0</accession>
<dbReference type="InterPro" id="IPR027417">
    <property type="entry name" value="P-loop_NTPase"/>
</dbReference>
<dbReference type="PANTHER" id="PTHR43776:SF7">
    <property type="entry name" value="D,D-DIPEPTIDE TRANSPORT ATP-BINDING PROTEIN DDPF-RELATED"/>
    <property type="match status" value="1"/>
</dbReference>
<feature type="domain" description="ABC transporter" evidence="7">
    <location>
        <begin position="390"/>
        <end position="640"/>
    </location>
</feature>
<name>A0A371BAK0_9BRAD</name>
<feature type="domain" description="ABC transporter" evidence="7">
    <location>
        <begin position="46"/>
        <end position="297"/>
    </location>
</feature>
<dbReference type="FunFam" id="3.40.50.300:FF:000016">
    <property type="entry name" value="Oligopeptide ABC transporter ATP-binding component"/>
    <property type="match status" value="2"/>
</dbReference>